<feature type="compositionally biased region" description="Basic and acidic residues" evidence="11">
    <location>
        <begin position="1"/>
        <end position="15"/>
    </location>
</feature>
<evidence type="ECO:0000256" key="1">
    <source>
        <dbReference type="ARBA" id="ARBA00004123"/>
    </source>
</evidence>
<evidence type="ECO:0000256" key="11">
    <source>
        <dbReference type="SAM" id="MobiDB-lite"/>
    </source>
</evidence>
<dbReference type="Pfam" id="PF00023">
    <property type="entry name" value="Ank"/>
    <property type="match status" value="1"/>
</dbReference>
<gene>
    <name evidence="15" type="ORF">HOLleu_08984</name>
</gene>
<name>A0A9Q1CJH0_HOLLE</name>
<evidence type="ECO:0000256" key="10">
    <source>
        <dbReference type="RuleBase" id="RU362114"/>
    </source>
</evidence>
<feature type="compositionally biased region" description="Basic residues" evidence="11">
    <location>
        <begin position="256"/>
        <end position="267"/>
    </location>
</feature>
<reference evidence="15" key="1">
    <citation type="submission" date="2021-10" db="EMBL/GenBank/DDBJ databases">
        <title>Tropical sea cucumber genome reveals ecological adaptation and Cuvierian tubules defense mechanism.</title>
        <authorList>
            <person name="Chen T."/>
        </authorList>
    </citation>
    <scope>NUCLEOTIDE SEQUENCE</scope>
    <source>
        <strain evidence="15">Nanhai2018</strain>
        <tissue evidence="15">Muscle</tissue>
    </source>
</reference>
<dbReference type="CDD" id="cd07997">
    <property type="entry name" value="WGR_PARP"/>
    <property type="match status" value="1"/>
</dbReference>
<feature type="compositionally biased region" description="Low complexity" evidence="11">
    <location>
        <begin position="195"/>
        <end position="213"/>
    </location>
</feature>
<accession>A0A9Q1CJH0</accession>
<feature type="compositionally biased region" description="Polar residues" evidence="11">
    <location>
        <begin position="1839"/>
        <end position="1850"/>
    </location>
</feature>
<dbReference type="Pfam" id="PF12796">
    <property type="entry name" value="Ank_2"/>
    <property type="match status" value="4"/>
</dbReference>
<comment type="subcellular location">
    <subcellularLocation>
        <location evidence="1">Nucleus</location>
    </subcellularLocation>
</comment>
<feature type="domain" description="PARP alpha-helical" evidence="13">
    <location>
        <begin position="2133"/>
        <end position="2270"/>
    </location>
</feature>
<feature type="repeat" description="ANK" evidence="9">
    <location>
        <begin position="1746"/>
        <end position="1778"/>
    </location>
</feature>
<feature type="compositionally biased region" description="Polar residues" evidence="11">
    <location>
        <begin position="214"/>
        <end position="234"/>
    </location>
</feature>
<dbReference type="InterPro" id="IPR004102">
    <property type="entry name" value="Poly(ADP-ribose)pol_reg_dom"/>
</dbReference>
<keyword evidence="3 10" id="KW-0808">Transferase</keyword>
<dbReference type="InterPro" id="IPR036770">
    <property type="entry name" value="Ankyrin_rpt-contain_sf"/>
</dbReference>
<feature type="repeat" description="ANK" evidence="9">
    <location>
        <begin position="711"/>
        <end position="743"/>
    </location>
</feature>
<dbReference type="SUPFAM" id="SSF56399">
    <property type="entry name" value="ADP-ribosylation"/>
    <property type="match status" value="1"/>
</dbReference>
<feature type="repeat" description="ANK" evidence="9">
    <location>
        <begin position="930"/>
        <end position="964"/>
    </location>
</feature>
<feature type="domain" description="WGR" evidence="14">
    <location>
        <begin position="2004"/>
        <end position="2107"/>
    </location>
</feature>
<dbReference type="Gene3D" id="3.90.228.10">
    <property type="match status" value="1"/>
</dbReference>
<dbReference type="GO" id="GO:0005634">
    <property type="term" value="C:nucleus"/>
    <property type="evidence" value="ECO:0007669"/>
    <property type="project" value="UniProtKB-SubCell"/>
</dbReference>
<dbReference type="EC" id="2.4.2.-" evidence="10"/>
<evidence type="ECO:0000256" key="6">
    <source>
        <dbReference type="ARBA" id="ARBA00023027"/>
    </source>
</evidence>
<evidence type="ECO:0000259" key="12">
    <source>
        <dbReference type="PROSITE" id="PS51059"/>
    </source>
</evidence>
<keyword evidence="2 10" id="KW-0328">Glycosyltransferase</keyword>
<feature type="region of interest" description="Disordered" evidence="11">
    <location>
        <begin position="1000"/>
        <end position="1029"/>
    </location>
</feature>
<dbReference type="InterPro" id="IPR012317">
    <property type="entry name" value="Poly(ADP-ribose)pol_cat_dom"/>
</dbReference>
<dbReference type="SUPFAM" id="SSF142921">
    <property type="entry name" value="WGR domain-like"/>
    <property type="match status" value="1"/>
</dbReference>
<evidence type="ECO:0000256" key="5">
    <source>
        <dbReference type="ARBA" id="ARBA00022737"/>
    </source>
</evidence>
<dbReference type="PROSITE" id="PS50297">
    <property type="entry name" value="ANK_REP_REGION"/>
    <property type="match status" value="6"/>
</dbReference>
<proteinExistence type="predicted"/>
<feature type="domain" description="PARP catalytic" evidence="12">
    <location>
        <begin position="2280"/>
        <end position="2496"/>
    </location>
</feature>
<evidence type="ECO:0000259" key="14">
    <source>
        <dbReference type="PROSITE" id="PS51977"/>
    </source>
</evidence>
<evidence type="ECO:0000259" key="13">
    <source>
        <dbReference type="PROSITE" id="PS51060"/>
    </source>
</evidence>
<dbReference type="SMART" id="SM00248">
    <property type="entry name" value="ANK"/>
    <property type="match status" value="26"/>
</dbReference>
<dbReference type="Gene3D" id="1.25.40.20">
    <property type="entry name" value="Ankyrin repeat-containing domain"/>
    <property type="match status" value="5"/>
</dbReference>
<keyword evidence="4" id="KW-0548">Nucleotidyltransferase</keyword>
<feature type="repeat" description="ANK" evidence="9">
    <location>
        <begin position="598"/>
        <end position="630"/>
    </location>
</feature>
<evidence type="ECO:0000256" key="3">
    <source>
        <dbReference type="ARBA" id="ARBA00022679"/>
    </source>
</evidence>
<sequence>MSDPKVKTSDPKVKTGESQVPRKPAPKRPVDVSSPAQKSPAAKRKRKPAEHYQSDVIDACSKQIRSSSDSKREVFLPKGVYVAVRSEDGFYLCQVLHYVYDDSVGLINIQWMEQKKNGVYELAYMDSVDKESVLTEVKLNSGGERGLKILPASEKERIDKILGFSLQKEKGLLEGVDSSNLAEAVAASMAKQHTSDTTSSVKKTSTSSHKNSSVQNGRPAQSTESSQDSQPTRQLSRRFRGSRKTPEGNQQQKAVVKLKHLKPVVKLRRIEERRRKRGKGGAQDTSTSVTQQQQQQQQPHRGARHSTKSDKDANKSLRPKPNIALVPRDQMFEVRNEKDIPRSSKLLLCKKAIRAVLTNNPDLLQQLIDDRDHVHSVFVNRSVDVQDNALLCAMKLNNHKAFEMLVQELFSSENRVNLECPVLDKSQPKRFSYVSMGHKSRPVMLSRGAKEGNYAFAKDLTNFNVYGEPYLNIVQFALRNNVDLNFLIELASRDPAVITELHQNVYIAIRAGHCHLAWKLIETCLEKESFHGFNKFHAQVLVADKPESIPPANSTVIKKKASDNAKITPFHCAAINPNAKILAHLLTFFAGDTLTDQHGWTPLHYAAACAGPAPLALLLSRGVTLETATCKGLTPLMIACKLGRIQNVLQLLKPSKAVQPSSPGSPQNIEKKDNNGYTALHFAAENGHVDVCRLLAKHGAELDSPSSPSTDKVTPLMLAARKGHYETAHALVELGCYMEARDKSKRTPLTHAVMNGHEPITAFLLRKGADPNSLDSSHHTPLHYASGYGWWYCVKLLLQAGADTKILNDSKVPPHWIAYIKGHMECVELLLNQPGTDVNIRDSDGWTLVMMTVKYELTPSTLHHLNFLVEERKADVMLRDANGWNALHHLASNTAGQLEASELQKHEGIALQMANILIRNGCSPSALTTSGDSALSIAVKQKHLNSSLIHCLIENGAQLSLEPNENGENILHAMSRGIKEGSQAEMFDFLSEMLRKPELKKETPVSSKLPTPVKVSEETSQAPDLKDAPSASIAQMPVLEQEANHVQDKVIPEMKSQEPNSKLISETKDVKLSFGNNAPFVNCERSKDLSQNNSGQDQIGPKVLKIAQHAKEEAPVVTPMDVDEKLGASQQGTVGPIAQLVQLAAARDVEGYTPLHRLFQEYKLALNSGGRKNLTEDVLKLMKGFVEGAKSDINAKTDVRNSQNDIYSESRSCLHILVHCNEKPKGSKNARTTVLEEFLKYKPDLNVLNVPSKKTALMEAICEKIYSAVDLLLDAGVDLNFKSPVLLAARMSELPLVTKLVRRGADVRKEDPVTKDSAVHYISSCTGDPREVCSVLKDLLDAGADINARNALKRTPLHLAVNAHSGKADGSSQVVEFLLDHGADPLAQDSTGSIPLHIAFSKYPSIHNDNKAAVDPIEVVCALTAAMKNDKIDTPDNNGNTPLHRAAQHGATISCMHLIKRVPNINAKNVLDNTPLNLAVSMKQEGTTIALLQNDTVDVTNPLKVRARKYAEWEQKMEKFNKYWQWELMKPWQPLKTFNFSLISQVVQRQWHGVLFLLMDHLERAGLSKTAVVEAAIDESRFQLALNLLSKIKDDKDVQAVNSQGQNLLHILMYIMPTKTTALHLEVGRELLKRGVGLGLDKHQCSPLTYAALDQSAEFCKMLIDHKREECIQLLRSTDVKGRSPLAAVFWRLDNDMQQLEATLKFLLECGISVDQNMPLPRRDLILQEPEMDPDDFYLFWDGPVGQFSPLIGAILARDKSMVKLLLDLGADPNFADPDNVTPLMHAVRMNDLSIIKLLFGLNEKDEPRPLKRQSHSSGPAPPGSKEFRGGKTEGNVWRDNSNKASSVSTDGDKMEVGSEPWLDYFPRNISVLAVDKYGRTAVHYLVSTCDYGTYENDEILNFFAKCKIPLDTKDSSGKTVLDYARELHLEKMVKNLRKLLNIKEEVSLSQIPVEVRNEPPPHRFDFKADADRMLEKLKSQEMETSTTSDESDTGVDPDSGCTGGEVLRDNGQDIPYSVFLTVVDIKQGVYGMNAYYKMQIINMKEKGKQVFMLFTKSGRIGTVGQHQCTPYNAAESAIEEFQKIFRAKTGHFWSQYKEFKPIRGKHRVVKSKFHYSKRHPQKLQVDPSACPPSKLPASQKALMTEITQQRLLESVQASCHVDMALMPFGRLQGDILQQAKGVLEAIRGLLSDYKKEDCKGTDDIGRKHSRMQDIMEKVSDLTLEYYQLIPCDGFTLSAMQPLHTMENLQQAQRDTETLIELELAGKILLGAQYHHSEMNVLDYTYGAIECSIDLLERSSKEAQLILQQIASSGRDVYKNVNIEAIYKLTRRNEERRMAALNLDNHKLLWHGTKSGNLLSILKEGLQKSSSEVTSTGIILGEGIHLSDTFSRALQYCDVYQKKSRVKFMLLCEVALGKEYIPEKADDVLVEGFHHIKGEGSLYPDPRFDLRLPSGVVISMGKLIQGKSSLQYNEFVVQNASQVCLRYLLQFNQDDL</sequence>
<dbReference type="PANTHER" id="PTHR24198:SF165">
    <property type="entry name" value="ANKYRIN REPEAT-CONTAINING PROTEIN-RELATED"/>
    <property type="match status" value="1"/>
</dbReference>
<keyword evidence="7 9" id="KW-0040">ANK repeat</keyword>
<dbReference type="EMBL" id="JAIZAY010000003">
    <property type="protein sequence ID" value="KAJ8045878.1"/>
    <property type="molecule type" value="Genomic_DNA"/>
</dbReference>
<keyword evidence="5" id="KW-0677">Repeat</keyword>
<dbReference type="InterPro" id="IPR008893">
    <property type="entry name" value="WGR_domain"/>
</dbReference>
<evidence type="ECO:0000256" key="2">
    <source>
        <dbReference type="ARBA" id="ARBA00022676"/>
    </source>
</evidence>
<keyword evidence="16" id="KW-1185">Reference proteome</keyword>
<feature type="repeat" description="ANK" evidence="9">
    <location>
        <begin position="1352"/>
        <end position="1390"/>
    </location>
</feature>
<dbReference type="Gene3D" id="1.20.142.10">
    <property type="entry name" value="Poly(ADP-ribose) polymerase, regulatory domain"/>
    <property type="match status" value="1"/>
</dbReference>
<feature type="repeat" description="ANK" evidence="9">
    <location>
        <begin position="1438"/>
        <end position="1470"/>
    </location>
</feature>
<dbReference type="Pfam" id="PF02877">
    <property type="entry name" value="PARP_reg"/>
    <property type="match status" value="1"/>
</dbReference>
<dbReference type="PROSITE" id="PS51059">
    <property type="entry name" value="PARP_CATALYTIC"/>
    <property type="match status" value="1"/>
</dbReference>
<dbReference type="OrthoDB" id="2017365at2759"/>
<dbReference type="PROSITE" id="PS51977">
    <property type="entry name" value="WGR"/>
    <property type="match status" value="1"/>
</dbReference>
<feature type="repeat" description="ANK" evidence="9">
    <location>
        <begin position="744"/>
        <end position="776"/>
    </location>
</feature>
<feature type="repeat" description="ANK" evidence="9">
    <location>
        <begin position="777"/>
        <end position="809"/>
    </location>
</feature>
<dbReference type="PROSITE" id="PS51060">
    <property type="entry name" value="PARP_ALPHA_HD"/>
    <property type="match status" value="1"/>
</dbReference>
<keyword evidence="6 10" id="KW-0520">NAD</keyword>
<organism evidence="15 16">
    <name type="scientific">Holothuria leucospilota</name>
    <name type="common">Black long sea cucumber</name>
    <name type="synonym">Mertensiothuria leucospilota</name>
    <dbReference type="NCBI Taxonomy" id="206669"/>
    <lineage>
        <taxon>Eukaryota</taxon>
        <taxon>Metazoa</taxon>
        <taxon>Echinodermata</taxon>
        <taxon>Eleutherozoa</taxon>
        <taxon>Echinozoa</taxon>
        <taxon>Holothuroidea</taxon>
        <taxon>Aspidochirotacea</taxon>
        <taxon>Aspidochirotida</taxon>
        <taxon>Holothuriidae</taxon>
        <taxon>Holothuria</taxon>
    </lineage>
</organism>
<feature type="repeat" description="ANK" evidence="9">
    <location>
        <begin position="675"/>
        <end position="707"/>
    </location>
</feature>
<feature type="repeat" description="ANK" evidence="9">
    <location>
        <begin position="1280"/>
        <end position="1312"/>
    </location>
</feature>
<dbReference type="Pfam" id="PF00644">
    <property type="entry name" value="PARP"/>
    <property type="match status" value="1"/>
</dbReference>
<dbReference type="Pfam" id="PF05406">
    <property type="entry name" value="WGR"/>
    <property type="match status" value="1"/>
</dbReference>
<keyword evidence="8" id="KW-0539">Nucleus</keyword>
<dbReference type="PANTHER" id="PTHR24198">
    <property type="entry name" value="ANKYRIN REPEAT AND PROTEIN KINASE DOMAIN-CONTAINING PROTEIN"/>
    <property type="match status" value="1"/>
</dbReference>
<dbReference type="Proteomes" id="UP001152320">
    <property type="component" value="Chromosome 3"/>
</dbReference>
<evidence type="ECO:0000256" key="7">
    <source>
        <dbReference type="ARBA" id="ARBA00023043"/>
    </source>
</evidence>
<evidence type="ECO:0000256" key="9">
    <source>
        <dbReference type="PROSITE-ProRule" id="PRU00023"/>
    </source>
</evidence>
<feature type="region of interest" description="Disordered" evidence="11">
    <location>
        <begin position="1980"/>
        <end position="2009"/>
    </location>
</feature>
<feature type="region of interest" description="Disordered" evidence="11">
    <location>
        <begin position="1"/>
        <end position="53"/>
    </location>
</feature>
<protein>
    <recommendedName>
        <fullName evidence="10">Poly [ADP-ribose] polymerase</fullName>
        <shortName evidence="10">PARP</shortName>
        <ecNumber evidence="10">2.4.2.-</ecNumber>
    </recommendedName>
</protein>
<evidence type="ECO:0000256" key="4">
    <source>
        <dbReference type="ARBA" id="ARBA00022695"/>
    </source>
</evidence>
<dbReference type="InterPro" id="IPR002110">
    <property type="entry name" value="Ankyrin_rpt"/>
</dbReference>
<dbReference type="GO" id="GO:0003950">
    <property type="term" value="F:NAD+ poly-ADP-ribosyltransferase activity"/>
    <property type="evidence" value="ECO:0007669"/>
    <property type="project" value="UniProtKB-UniRule"/>
</dbReference>
<dbReference type="SUPFAM" id="SSF47587">
    <property type="entry name" value="Domain of poly(ADP-ribose) polymerase"/>
    <property type="match status" value="1"/>
</dbReference>
<evidence type="ECO:0000256" key="8">
    <source>
        <dbReference type="ARBA" id="ARBA00023242"/>
    </source>
</evidence>
<dbReference type="PROSITE" id="PS50088">
    <property type="entry name" value="ANK_REPEAT"/>
    <property type="match status" value="10"/>
</dbReference>
<comment type="caution">
    <text evidence="15">The sequence shown here is derived from an EMBL/GenBank/DDBJ whole genome shotgun (WGS) entry which is preliminary data.</text>
</comment>
<dbReference type="InterPro" id="IPR036616">
    <property type="entry name" value="Poly(ADP-ribose)pol_reg_dom_sf"/>
</dbReference>
<dbReference type="PRINTS" id="PR01415">
    <property type="entry name" value="ANKYRIN"/>
</dbReference>
<dbReference type="SUPFAM" id="SSF48403">
    <property type="entry name" value="Ankyrin repeat"/>
    <property type="match status" value="5"/>
</dbReference>
<evidence type="ECO:0000313" key="15">
    <source>
        <dbReference type="EMBL" id="KAJ8045878.1"/>
    </source>
</evidence>
<feature type="region of interest" description="Disordered" evidence="11">
    <location>
        <begin position="190"/>
        <end position="324"/>
    </location>
</feature>
<evidence type="ECO:0000313" key="16">
    <source>
        <dbReference type="Proteomes" id="UP001152320"/>
    </source>
</evidence>
<dbReference type="InterPro" id="IPR036930">
    <property type="entry name" value="WGR_dom_sf"/>
</dbReference>
<feature type="region of interest" description="Disordered" evidence="11">
    <location>
        <begin position="1807"/>
        <end position="1853"/>
    </location>
</feature>
<dbReference type="SMART" id="SM00773">
    <property type="entry name" value="WGR"/>
    <property type="match status" value="1"/>
</dbReference>
<dbReference type="GO" id="GO:0016779">
    <property type="term" value="F:nucleotidyltransferase activity"/>
    <property type="evidence" value="ECO:0007669"/>
    <property type="project" value="UniProtKB-KW"/>
</dbReference>